<dbReference type="Proteomes" id="UP000664218">
    <property type="component" value="Unassembled WGS sequence"/>
</dbReference>
<dbReference type="InterPro" id="IPR003646">
    <property type="entry name" value="SH3-like_bac-type"/>
</dbReference>
<dbReference type="SMART" id="SM00287">
    <property type="entry name" value="SH3b"/>
    <property type="match status" value="4"/>
</dbReference>
<dbReference type="PANTHER" id="PTHR34408:SF1">
    <property type="entry name" value="GLYCOSYL HYDROLASE FAMILY 19 DOMAIN-CONTAINING PROTEIN HI_1415"/>
    <property type="match status" value="1"/>
</dbReference>
<protein>
    <submittedName>
        <fullName evidence="3">SH3 domain-containing protein</fullName>
    </submittedName>
</protein>
<dbReference type="PANTHER" id="PTHR34408">
    <property type="entry name" value="FAMILY PROTEIN, PUTATIVE-RELATED"/>
    <property type="match status" value="1"/>
</dbReference>
<gene>
    <name evidence="3" type="ORF">J3A84_00710</name>
</gene>
<evidence type="ECO:0000259" key="1">
    <source>
        <dbReference type="PROSITE" id="PS51677"/>
    </source>
</evidence>
<keyword evidence="4" id="KW-1185">Reference proteome</keyword>
<evidence type="ECO:0000313" key="3">
    <source>
        <dbReference type="EMBL" id="MBO1263560.1"/>
    </source>
</evidence>
<dbReference type="AlphaFoldDB" id="A0A939H8G8"/>
<dbReference type="Pfam" id="PF01522">
    <property type="entry name" value="Polysacc_deac_1"/>
    <property type="match status" value="1"/>
</dbReference>
<dbReference type="InterPro" id="IPR052354">
    <property type="entry name" value="Cell_Wall_Dynamics_Protein"/>
</dbReference>
<dbReference type="PROSITE" id="PS51781">
    <property type="entry name" value="SH3B"/>
    <property type="match status" value="4"/>
</dbReference>
<feature type="domain" description="SH3b" evidence="2">
    <location>
        <begin position="174"/>
        <end position="236"/>
    </location>
</feature>
<dbReference type="GO" id="GO:0005975">
    <property type="term" value="P:carbohydrate metabolic process"/>
    <property type="evidence" value="ECO:0007669"/>
    <property type="project" value="InterPro"/>
</dbReference>
<comment type="caution">
    <text evidence="3">The sequence shown here is derived from an EMBL/GenBank/DDBJ whole genome shotgun (WGS) entry which is preliminary data.</text>
</comment>
<accession>A0A939H8G8</accession>
<feature type="domain" description="SH3b" evidence="2">
    <location>
        <begin position="107"/>
        <end position="168"/>
    </location>
</feature>
<feature type="domain" description="SH3b" evidence="2">
    <location>
        <begin position="238"/>
        <end position="300"/>
    </location>
</feature>
<dbReference type="CDD" id="cd10917">
    <property type="entry name" value="CE4_NodB_like_6s_7s"/>
    <property type="match status" value="1"/>
</dbReference>
<name>A0A939H8G8_9CLOT</name>
<feature type="domain" description="SH3b" evidence="2">
    <location>
        <begin position="44"/>
        <end position="106"/>
    </location>
</feature>
<evidence type="ECO:0000313" key="4">
    <source>
        <dbReference type="Proteomes" id="UP000664218"/>
    </source>
</evidence>
<dbReference type="SUPFAM" id="SSF88713">
    <property type="entry name" value="Glycoside hydrolase/deacetylase"/>
    <property type="match status" value="1"/>
</dbReference>
<reference evidence="3" key="1">
    <citation type="submission" date="2021-03" db="EMBL/GenBank/DDBJ databases">
        <title>Proteiniclasticum marinus sp. nov., isolated from tidal flat sediment.</title>
        <authorList>
            <person name="Namirimu T."/>
            <person name="Yang J.-A."/>
            <person name="Yang S.-H."/>
            <person name="Kim Y.-J."/>
            <person name="Kwon K.K."/>
        </authorList>
    </citation>
    <scope>NUCLEOTIDE SEQUENCE</scope>
    <source>
        <strain evidence="3">SCR006</strain>
    </source>
</reference>
<proteinExistence type="predicted"/>
<organism evidence="3 4">
    <name type="scientific">Proteiniclasticum aestuarii</name>
    <dbReference type="NCBI Taxonomy" id="2817862"/>
    <lineage>
        <taxon>Bacteria</taxon>
        <taxon>Bacillati</taxon>
        <taxon>Bacillota</taxon>
        <taxon>Clostridia</taxon>
        <taxon>Eubacteriales</taxon>
        <taxon>Clostridiaceae</taxon>
        <taxon>Proteiniclasticum</taxon>
    </lineage>
</organism>
<dbReference type="Gene3D" id="3.20.20.370">
    <property type="entry name" value="Glycoside hydrolase/deacetylase"/>
    <property type="match status" value="1"/>
</dbReference>
<dbReference type="InterPro" id="IPR011330">
    <property type="entry name" value="Glyco_hydro/deAcase_b/a-brl"/>
</dbReference>
<dbReference type="Pfam" id="PF08239">
    <property type="entry name" value="SH3_3"/>
    <property type="match status" value="4"/>
</dbReference>
<dbReference type="EMBL" id="JAFNJU010000001">
    <property type="protein sequence ID" value="MBO1263560.1"/>
    <property type="molecule type" value="Genomic_DNA"/>
</dbReference>
<evidence type="ECO:0000259" key="2">
    <source>
        <dbReference type="PROSITE" id="PS51781"/>
    </source>
</evidence>
<dbReference type="PROSITE" id="PS51677">
    <property type="entry name" value="NODB"/>
    <property type="match status" value="1"/>
</dbReference>
<dbReference type="GO" id="GO:0016810">
    <property type="term" value="F:hydrolase activity, acting on carbon-nitrogen (but not peptide) bonds"/>
    <property type="evidence" value="ECO:0007669"/>
    <property type="project" value="InterPro"/>
</dbReference>
<dbReference type="RefSeq" id="WP_207598079.1">
    <property type="nucleotide sequence ID" value="NZ_JAFNJU010000001.1"/>
</dbReference>
<feature type="domain" description="NodB homology" evidence="1">
    <location>
        <begin position="318"/>
        <end position="502"/>
    </location>
</feature>
<dbReference type="InterPro" id="IPR002509">
    <property type="entry name" value="NODB_dom"/>
</dbReference>
<dbReference type="Gene3D" id="2.30.30.40">
    <property type="entry name" value="SH3 Domains"/>
    <property type="match status" value="4"/>
</dbReference>
<sequence>MKSAFRKVAVLLVVFVFSSLTGVHMFNLTGRDINKDRYIEVFAEDDIRVTTADLNLRSGPGTQYSVIAVMPKGTSVTVLSVSGSWAKVIYGSKEGYAHTAYMTQVSTQIMVTTANLNMRTGPSTSYSVIRVIPNGAEVKVLSTSNGWARVVYGGSEGYSSLSYLKLKSTLPSTGETIMVTTANLNMRTGPSTSYSVIRVIPLGAEVKVLSSSNGWARVLYGGSEGYSSLSYLRLPVTSTDIRVTTEELNLRSGPSVSYSIIAVMPKGAKVTVLSVSGSWAKVNYQGKIGYAHTGYLVKEGTYASSTVITKGLVNASTKQIALTFDAGWEFETTLPLLDMLDQHGVKATFFLRALWVKDHPDLAKEILKRGHSIQNHSLTHPHMREMTEAEIRKEFTDSTAIFKNVLGITPALFRPPFGEYNDTVLKVAGEQGYKYTVMWSIDTIDWATTYNGVNIDAKYITDKVLDRATDKDIVLMHIAYMKTVDALPRMIQTLKDRGYTFKTVPQMVP</sequence>